<sequence>MQVTPITVANTLLQNIENQESQITQLQQEESTGESFTLPSDNPVAAENTLNLNNMLARVNTYTTSAQNAQGWLNETNGALTNMINLWDDVLQTATQASSSTNNAADLNALSKSVSELQANLGQILDTQYEGQYIFNGYNTSTPPIAVSVSGQYPASVTWATSTDGQSQNFEIGANTNVTVNLTGYESVGQPAGENYLAQAYNDLGSLAQAITQGPQAVEAMLPSLQSDLSNLTAAQALVGGSLQRVQNTLTQLGNASTDISQNLADVSGANMAQVTTQLAQEQTAYQATLQSGSQILSLSLLNFINT</sequence>
<dbReference type="Pfam" id="PF00669">
    <property type="entry name" value="Flagellin_N"/>
    <property type="match status" value="1"/>
</dbReference>
<dbReference type="InterPro" id="IPR001492">
    <property type="entry name" value="Flagellin"/>
</dbReference>
<dbReference type="GO" id="GO:0005198">
    <property type="term" value="F:structural molecule activity"/>
    <property type="evidence" value="ECO:0007669"/>
    <property type="project" value="InterPro"/>
</dbReference>
<organism evidence="2 3">
    <name type="scientific">Sulfobacillus acidophilus</name>
    <dbReference type="NCBI Taxonomy" id="53633"/>
    <lineage>
        <taxon>Bacteria</taxon>
        <taxon>Bacillati</taxon>
        <taxon>Bacillota</taxon>
        <taxon>Clostridia</taxon>
        <taxon>Eubacteriales</taxon>
        <taxon>Clostridiales Family XVII. Incertae Sedis</taxon>
        <taxon>Sulfobacillus</taxon>
    </lineage>
</organism>
<dbReference type="SUPFAM" id="SSF64518">
    <property type="entry name" value="Phase 1 flagellin"/>
    <property type="match status" value="1"/>
</dbReference>
<dbReference type="PANTHER" id="PTHR42792:SF1">
    <property type="entry name" value="FLAGELLAR HOOK-ASSOCIATED PROTEIN 3"/>
    <property type="match status" value="1"/>
</dbReference>
<dbReference type="EMBL" id="PXYV01000006">
    <property type="protein sequence ID" value="PSR23372.1"/>
    <property type="molecule type" value="Genomic_DNA"/>
</dbReference>
<evidence type="ECO:0000313" key="2">
    <source>
        <dbReference type="EMBL" id="PSR23372.1"/>
    </source>
</evidence>
<proteinExistence type="predicted"/>
<dbReference type="Proteomes" id="UP000241848">
    <property type="component" value="Unassembled WGS sequence"/>
</dbReference>
<dbReference type="InterPro" id="IPR001029">
    <property type="entry name" value="Flagellin_N"/>
</dbReference>
<keyword evidence="2" id="KW-0282">Flagellum</keyword>
<dbReference type="Gene3D" id="1.20.1330.10">
    <property type="entry name" value="f41 fragment of flagellin, N-terminal domain"/>
    <property type="match status" value="1"/>
</dbReference>
<keyword evidence="2" id="KW-0969">Cilium</keyword>
<keyword evidence="2" id="KW-0966">Cell projection</keyword>
<dbReference type="GO" id="GO:0009288">
    <property type="term" value="C:bacterial-type flagellum"/>
    <property type="evidence" value="ECO:0007669"/>
    <property type="project" value="InterPro"/>
</dbReference>
<evidence type="ECO:0000259" key="1">
    <source>
        <dbReference type="Pfam" id="PF00669"/>
    </source>
</evidence>
<dbReference type="AlphaFoldDB" id="A0A2T2WMA4"/>
<evidence type="ECO:0000313" key="3">
    <source>
        <dbReference type="Proteomes" id="UP000241848"/>
    </source>
</evidence>
<feature type="domain" description="Flagellin N-terminal" evidence="1">
    <location>
        <begin position="8"/>
        <end position="140"/>
    </location>
</feature>
<dbReference type="PANTHER" id="PTHR42792">
    <property type="entry name" value="FLAGELLIN"/>
    <property type="match status" value="1"/>
</dbReference>
<accession>A0A2T2WMA4</accession>
<gene>
    <name evidence="2" type="ORF">C7B45_03400</name>
</gene>
<comment type="caution">
    <text evidence="2">The sequence shown here is derived from an EMBL/GenBank/DDBJ whole genome shotgun (WGS) entry which is preliminary data.</text>
</comment>
<protein>
    <submittedName>
        <fullName evidence="2">Flagellar biosynthesis protein FlgL</fullName>
    </submittedName>
</protein>
<reference evidence="2 3" key="1">
    <citation type="journal article" date="2014" name="BMC Genomics">
        <title>Comparison of environmental and isolate Sulfobacillus genomes reveals diverse carbon, sulfur, nitrogen, and hydrogen metabolisms.</title>
        <authorList>
            <person name="Justice N.B."/>
            <person name="Norman A."/>
            <person name="Brown C.T."/>
            <person name="Singh A."/>
            <person name="Thomas B.C."/>
            <person name="Banfield J.F."/>
        </authorList>
    </citation>
    <scope>NUCLEOTIDE SEQUENCE [LARGE SCALE GENOMIC DNA]</scope>
    <source>
        <strain evidence="2">AMDSBA3</strain>
    </source>
</reference>
<name>A0A2T2WMA4_9FIRM</name>